<accession>A0ABM1N7S9</accession>
<dbReference type="SUPFAM" id="SSF56112">
    <property type="entry name" value="Protein kinase-like (PK-like)"/>
    <property type="match status" value="1"/>
</dbReference>
<keyword evidence="2" id="KW-1185">Reference proteome</keyword>
<name>A0ABM1N7S9_NICVS</name>
<dbReference type="Gene3D" id="3.90.1200.10">
    <property type="match status" value="1"/>
</dbReference>
<dbReference type="Pfam" id="PF02958">
    <property type="entry name" value="EcKL"/>
    <property type="match status" value="1"/>
</dbReference>
<gene>
    <name evidence="3" type="primary">LOC108567118</name>
</gene>
<reference evidence="3" key="1">
    <citation type="submission" date="2025-08" db="UniProtKB">
        <authorList>
            <consortium name="RefSeq"/>
        </authorList>
    </citation>
    <scope>IDENTIFICATION</scope>
    <source>
        <tissue evidence="3">Whole Larva</tissue>
    </source>
</reference>
<evidence type="ECO:0000259" key="1">
    <source>
        <dbReference type="SMART" id="SM00587"/>
    </source>
</evidence>
<dbReference type="SMART" id="SM00587">
    <property type="entry name" value="CHK"/>
    <property type="match status" value="1"/>
</dbReference>
<evidence type="ECO:0000313" key="2">
    <source>
        <dbReference type="Proteomes" id="UP000695000"/>
    </source>
</evidence>
<dbReference type="InterPro" id="IPR015897">
    <property type="entry name" value="CHK_kinase-like"/>
</dbReference>
<dbReference type="InterPro" id="IPR011009">
    <property type="entry name" value="Kinase-like_dom_sf"/>
</dbReference>
<dbReference type="RefSeq" id="XP_017782879.1">
    <property type="nucleotide sequence ID" value="XM_017927390.1"/>
</dbReference>
<dbReference type="GeneID" id="108567118"/>
<organism evidence="2 3">
    <name type="scientific">Nicrophorus vespilloides</name>
    <name type="common">Boreal carrion beetle</name>
    <dbReference type="NCBI Taxonomy" id="110193"/>
    <lineage>
        <taxon>Eukaryota</taxon>
        <taxon>Metazoa</taxon>
        <taxon>Ecdysozoa</taxon>
        <taxon>Arthropoda</taxon>
        <taxon>Hexapoda</taxon>
        <taxon>Insecta</taxon>
        <taxon>Pterygota</taxon>
        <taxon>Neoptera</taxon>
        <taxon>Endopterygota</taxon>
        <taxon>Coleoptera</taxon>
        <taxon>Polyphaga</taxon>
        <taxon>Staphyliniformia</taxon>
        <taxon>Silphidae</taxon>
        <taxon>Nicrophorinae</taxon>
        <taxon>Nicrophorus</taxon>
    </lineage>
</organism>
<dbReference type="InterPro" id="IPR004119">
    <property type="entry name" value="EcKL"/>
</dbReference>
<dbReference type="PANTHER" id="PTHR11012:SF55">
    <property type="entry name" value="BHLH DOMAIN-CONTAINING PROTEIN"/>
    <property type="match status" value="1"/>
</dbReference>
<sequence length="408" mass="47264">MQEIKDLDVLLKPCLGSKKISSYTTRNLIAAGENYGSIMLAVDVKIRKDNQDENEDETVNLVAKLCPPTEFIKKMFNIPITYKKEVGFYSTVIPTLQQFQIERGIKKPIDFFPKYFGSRINLNGFSEVDDDACLLLENIKVKGFDIVDRLQGFDIQSAEYIIKDLATFHAVPIALKMIKPDVFAKKVLPYLGKHMEADTISEEMNQSMMKSIIEGTEKNNECAKYKSRVLAAMKRNSENFVNQTITVQEPFATIVHSDYWVNNTMLKFENGRPIANAIVDFQLIVYGNPAHDLLFFIYSSLNNHIIDENYQRLVDLYYDTFIRVLEDLKVDTTPFGYDVFLKQIEFAATELQFYHIMFMLKPIFTDKKKVKQLSDINENEMSNTDDISEMYYPKLWSTILDFAKRNWI</sequence>
<proteinExistence type="predicted"/>
<feature type="domain" description="CHK kinase-like" evidence="1">
    <location>
        <begin position="134"/>
        <end position="327"/>
    </location>
</feature>
<protein>
    <submittedName>
        <fullName evidence="3">Uncharacterized protein LOC108567118</fullName>
    </submittedName>
</protein>
<dbReference type="Proteomes" id="UP000695000">
    <property type="component" value="Unplaced"/>
</dbReference>
<evidence type="ECO:0000313" key="3">
    <source>
        <dbReference type="RefSeq" id="XP_017782879.1"/>
    </source>
</evidence>
<dbReference type="PANTHER" id="PTHR11012">
    <property type="entry name" value="PROTEIN KINASE-LIKE DOMAIN-CONTAINING"/>
    <property type="match status" value="1"/>
</dbReference>